<evidence type="ECO:0000256" key="10">
    <source>
        <dbReference type="SAM" id="Phobius"/>
    </source>
</evidence>
<keyword evidence="5" id="KW-0997">Cell inner membrane</keyword>
<dbReference type="EMBL" id="CP013729">
    <property type="protein sequence ID" value="ALV06876.1"/>
    <property type="molecule type" value="Genomic_DNA"/>
</dbReference>
<evidence type="ECO:0000256" key="6">
    <source>
        <dbReference type="ARBA" id="ARBA00022692"/>
    </source>
</evidence>
<evidence type="ECO:0000256" key="9">
    <source>
        <dbReference type="SAM" id="MobiDB-lite"/>
    </source>
</evidence>
<keyword evidence="12" id="KW-1185">Reference proteome</keyword>
<feature type="transmembrane region" description="Helical" evidence="10">
    <location>
        <begin position="297"/>
        <end position="321"/>
    </location>
</feature>
<keyword evidence="3" id="KW-0813">Transport</keyword>
<dbReference type="GO" id="GO:0005886">
    <property type="term" value="C:plasma membrane"/>
    <property type="evidence" value="ECO:0007669"/>
    <property type="project" value="UniProtKB-SubCell"/>
</dbReference>
<dbReference type="OrthoDB" id="9807274at2"/>
<feature type="transmembrane region" description="Helical" evidence="10">
    <location>
        <begin position="258"/>
        <end position="277"/>
    </location>
</feature>
<dbReference type="CDD" id="cd17503">
    <property type="entry name" value="MFS_LmrB_MDR_like"/>
    <property type="match status" value="1"/>
</dbReference>
<dbReference type="Pfam" id="PF07690">
    <property type="entry name" value="MFS_1"/>
    <property type="match status" value="1"/>
</dbReference>
<dbReference type="InterPro" id="IPR004638">
    <property type="entry name" value="EmrB-like"/>
</dbReference>
<feature type="transmembrane region" description="Helical" evidence="10">
    <location>
        <begin position="193"/>
        <end position="215"/>
    </location>
</feature>
<feature type="transmembrane region" description="Helical" evidence="10">
    <location>
        <begin position="505"/>
        <end position="522"/>
    </location>
</feature>
<dbReference type="SUPFAM" id="SSF103473">
    <property type="entry name" value="MFS general substrate transporter"/>
    <property type="match status" value="1"/>
</dbReference>
<dbReference type="Gene3D" id="1.20.1250.20">
    <property type="entry name" value="MFS general substrate transporter like domains"/>
    <property type="match status" value="1"/>
</dbReference>
<dbReference type="InterPro" id="IPR036259">
    <property type="entry name" value="MFS_trans_sf"/>
</dbReference>
<name>A0A0U3MH82_9BURK</name>
<sequence length="539" mass="56926">MSNVASAASGPSGPTAPPPPAAAPVPPAGPQPLSGSALVLGTVSLSLATFMNVLDSSIANVSLPAIAGDLGVSATQGTWVITSFGVANAISVPLTGWLTQRFGAVRLFTTSVLLFVLASWLCGFAHSLEMLVAARVLQGLVAGPMIPLSQTLLLASYPKHKAGTALALWGMTTLVAPVVGPLLGGWITDNMTWPWIFYINVPVGLFAAGLTWSIYRTRETPTKKLPIDSVGLALLVLWVGALQIMLDKGKELDWFESGQIQILAVLAVVGFAVFVVWELTAEHPVVDLRLFGRRNFLFGASVLSVAYGLFFGNVVLLPLWLQQFMGYTATAAGFALAPVGVLAILLSPVVGRKVSVWDPRLMASFAFVMFFIVLLMRSMFTTDTSLGIIMVPTVLQGAALAFFFIPLTTLTLSGITPDRIAAAAGLSNFVRITAGAMGTSISTTLWENRATLHHTHLVEHIGLGDPVAGQSLSTLQSAGMSYDQALAYLNRLVDQQAFTRAADDIFLASAVLFVGLIAFVWLTKRPPKMAGPVDAGGAH</sequence>
<keyword evidence="4" id="KW-1003">Cell membrane</keyword>
<feature type="region of interest" description="Disordered" evidence="9">
    <location>
        <begin position="1"/>
        <end position="28"/>
    </location>
</feature>
<evidence type="ECO:0000256" key="5">
    <source>
        <dbReference type="ARBA" id="ARBA00022519"/>
    </source>
</evidence>
<evidence type="ECO:0000256" key="4">
    <source>
        <dbReference type="ARBA" id="ARBA00022475"/>
    </source>
</evidence>
<dbReference type="InterPro" id="IPR011701">
    <property type="entry name" value="MFS"/>
</dbReference>
<keyword evidence="6 10" id="KW-0812">Transmembrane</keyword>
<dbReference type="PATRIC" id="fig|76731.3.peg.2464"/>
<evidence type="ECO:0000256" key="8">
    <source>
        <dbReference type="ARBA" id="ARBA00023136"/>
    </source>
</evidence>
<feature type="transmembrane region" description="Helical" evidence="10">
    <location>
        <begin position="327"/>
        <end position="349"/>
    </location>
</feature>
<evidence type="ECO:0000256" key="2">
    <source>
        <dbReference type="ARBA" id="ARBA00008537"/>
    </source>
</evidence>
<evidence type="ECO:0000313" key="11">
    <source>
        <dbReference type="EMBL" id="ALV06876.1"/>
    </source>
</evidence>
<proteinExistence type="inferred from homology"/>
<dbReference type="PANTHER" id="PTHR42718:SF9">
    <property type="entry name" value="MAJOR FACILITATOR SUPERFAMILY MULTIDRUG TRANSPORTER MFSC"/>
    <property type="match status" value="1"/>
</dbReference>
<dbReference type="STRING" id="76731.RD2015_2406"/>
<accession>A0A0U3MH82</accession>
<dbReference type="Gene3D" id="1.20.1720.10">
    <property type="entry name" value="Multidrug resistance protein D"/>
    <property type="match status" value="1"/>
</dbReference>
<dbReference type="KEGG" id="rdp:RD2015_2406"/>
<protein>
    <submittedName>
        <fullName evidence="11">Drug resistance transporter, EmrB/QacA subfamily</fullName>
    </submittedName>
</protein>
<organism evidence="11 12">
    <name type="scientific">Roseateles depolymerans</name>
    <dbReference type="NCBI Taxonomy" id="76731"/>
    <lineage>
        <taxon>Bacteria</taxon>
        <taxon>Pseudomonadati</taxon>
        <taxon>Pseudomonadota</taxon>
        <taxon>Betaproteobacteria</taxon>
        <taxon>Burkholderiales</taxon>
        <taxon>Sphaerotilaceae</taxon>
        <taxon>Roseateles</taxon>
    </lineage>
</organism>
<feature type="transmembrane region" description="Helical" evidence="10">
    <location>
        <begin position="386"/>
        <end position="405"/>
    </location>
</feature>
<dbReference type="RefSeq" id="WP_058935091.1">
    <property type="nucleotide sequence ID" value="NZ_CP013729.1"/>
</dbReference>
<feature type="transmembrane region" description="Helical" evidence="10">
    <location>
        <begin position="132"/>
        <end position="154"/>
    </location>
</feature>
<dbReference type="GO" id="GO:0022857">
    <property type="term" value="F:transmembrane transporter activity"/>
    <property type="evidence" value="ECO:0007669"/>
    <property type="project" value="InterPro"/>
</dbReference>
<reference evidence="11 12" key="1">
    <citation type="submission" date="2015-12" db="EMBL/GenBank/DDBJ databases">
        <title>Complete genome of Roseateles depolymerans KCTC 42856.</title>
        <authorList>
            <person name="Kim K.M."/>
        </authorList>
    </citation>
    <scope>NUCLEOTIDE SEQUENCE [LARGE SCALE GENOMIC DNA]</scope>
    <source>
        <strain evidence="11 12">KCTC 42856</strain>
    </source>
</reference>
<gene>
    <name evidence="11" type="ORF">RD2015_2406</name>
</gene>
<feature type="transmembrane region" description="Helical" evidence="10">
    <location>
        <begin position="361"/>
        <end position="380"/>
    </location>
</feature>
<dbReference type="Proteomes" id="UP000060699">
    <property type="component" value="Chromosome"/>
</dbReference>
<dbReference type="GO" id="GO:1990961">
    <property type="term" value="P:xenobiotic detoxification by transmembrane export across the plasma membrane"/>
    <property type="evidence" value="ECO:0007669"/>
    <property type="project" value="UniProtKB-ARBA"/>
</dbReference>
<evidence type="ECO:0000313" key="12">
    <source>
        <dbReference type="Proteomes" id="UP000060699"/>
    </source>
</evidence>
<dbReference type="NCBIfam" id="TIGR00711">
    <property type="entry name" value="efflux_EmrB"/>
    <property type="match status" value="1"/>
</dbReference>
<keyword evidence="8 10" id="KW-0472">Membrane</keyword>
<dbReference type="PANTHER" id="PTHR42718">
    <property type="entry name" value="MAJOR FACILITATOR SUPERFAMILY MULTIDRUG TRANSPORTER MFSC"/>
    <property type="match status" value="1"/>
</dbReference>
<evidence type="ECO:0000256" key="7">
    <source>
        <dbReference type="ARBA" id="ARBA00022989"/>
    </source>
</evidence>
<feature type="compositionally biased region" description="Pro residues" evidence="9">
    <location>
        <begin position="14"/>
        <end position="28"/>
    </location>
</feature>
<keyword evidence="7 10" id="KW-1133">Transmembrane helix</keyword>
<dbReference type="FunFam" id="1.20.1720.10:FF:000002">
    <property type="entry name" value="Multidrug resistance protein B"/>
    <property type="match status" value="1"/>
</dbReference>
<dbReference type="GO" id="GO:0015721">
    <property type="term" value="P:bile acid and bile salt transport"/>
    <property type="evidence" value="ECO:0007669"/>
    <property type="project" value="UniProtKB-ARBA"/>
</dbReference>
<feature type="transmembrane region" description="Helical" evidence="10">
    <location>
        <begin position="166"/>
        <end position="187"/>
    </location>
</feature>
<comment type="subcellular location">
    <subcellularLocation>
        <location evidence="1">Cell inner membrane</location>
        <topology evidence="1">Multi-pass membrane protein</topology>
    </subcellularLocation>
</comment>
<feature type="transmembrane region" description="Helical" evidence="10">
    <location>
        <begin position="227"/>
        <end position="246"/>
    </location>
</feature>
<dbReference type="PROSITE" id="PS50850">
    <property type="entry name" value="MFS"/>
    <property type="match status" value="1"/>
</dbReference>
<evidence type="ECO:0000256" key="3">
    <source>
        <dbReference type="ARBA" id="ARBA00022448"/>
    </source>
</evidence>
<dbReference type="AlphaFoldDB" id="A0A0U3MH82"/>
<comment type="similarity">
    <text evidence="2">Belongs to the major facilitator superfamily. EmrB family.</text>
</comment>
<dbReference type="InterPro" id="IPR020846">
    <property type="entry name" value="MFS_dom"/>
</dbReference>
<feature type="compositionally biased region" description="Low complexity" evidence="9">
    <location>
        <begin position="1"/>
        <end position="13"/>
    </location>
</feature>
<feature type="transmembrane region" description="Helical" evidence="10">
    <location>
        <begin position="107"/>
        <end position="126"/>
    </location>
</feature>
<evidence type="ECO:0000256" key="1">
    <source>
        <dbReference type="ARBA" id="ARBA00004429"/>
    </source>
</evidence>